<comment type="caution">
    <text evidence="1">The sequence shown here is derived from an EMBL/GenBank/DDBJ whole genome shotgun (WGS) entry which is preliminary data.</text>
</comment>
<evidence type="ECO:0000313" key="2">
    <source>
        <dbReference type="Proteomes" id="UP000699975"/>
    </source>
</evidence>
<organism evidence="1 2">
    <name type="scientific">Erythrobacter ani</name>
    <dbReference type="NCBI Taxonomy" id="2827235"/>
    <lineage>
        <taxon>Bacteria</taxon>
        <taxon>Pseudomonadati</taxon>
        <taxon>Pseudomonadota</taxon>
        <taxon>Alphaproteobacteria</taxon>
        <taxon>Sphingomonadales</taxon>
        <taxon>Erythrobacteraceae</taxon>
        <taxon>Erythrobacter/Porphyrobacter group</taxon>
        <taxon>Erythrobacter</taxon>
    </lineage>
</organism>
<name>A0ABS6SM69_9SPHN</name>
<gene>
    <name evidence="1" type="ORF">KCG45_07820</name>
</gene>
<dbReference type="Proteomes" id="UP000699975">
    <property type="component" value="Unassembled WGS sequence"/>
</dbReference>
<evidence type="ECO:0000313" key="1">
    <source>
        <dbReference type="EMBL" id="MBV7266082.1"/>
    </source>
</evidence>
<keyword evidence="2" id="KW-1185">Reference proteome</keyword>
<reference evidence="1 2" key="1">
    <citation type="submission" date="2021-04" db="EMBL/GenBank/DDBJ databases">
        <authorList>
            <person name="Pira H."/>
            <person name="Risdian C."/>
            <person name="Wink J."/>
        </authorList>
    </citation>
    <scope>NUCLEOTIDE SEQUENCE [LARGE SCALE GENOMIC DNA]</scope>
    <source>
        <strain evidence="1 2">WH131</strain>
    </source>
</reference>
<dbReference type="EMBL" id="JAGSPB010000002">
    <property type="protein sequence ID" value="MBV7266082.1"/>
    <property type="molecule type" value="Genomic_DNA"/>
</dbReference>
<accession>A0ABS6SM69</accession>
<protein>
    <submittedName>
        <fullName evidence="1">Uncharacterized protein</fullName>
    </submittedName>
</protein>
<sequence>MHEHVRQEFQSLLDEYSWIAKKMLAEDLEFCPYGAAISISGDLVSVSAVGIDDVTRPSEMRQWLIDHMREQAQAGQYRATAVFYDSKTVSHDDNSSSDAIAIELDHVDGYPVLIFEPYQVKDGHLDYANLGMCEGQTSIFQRTQQ</sequence>
<dbReference type="RefSeq" id="WP_218316711.1">
    <property type="nucleotide sequence ID" value="NZ_JAGSPB010000002.1"/>
</dbReference>
<proteinExistence type="predicted"/>